<sequence>MALTFLCKGWLQGHFGSVCVGLGMCCEKFCATVVLMSSPAMSGGIFHTLKSYGVPHVFGVQGGFSGLSEDANWIELTHDLVQDIHNKPGSILANERGEARHADMAQMLFQRNCKQFFILGGDGAHKGALQLASPYPAVPCTVDNDLMMVDTSFGFDTACTEAWSGEL</sequence>
<evidence type="ECO:0000256" key="4">
    <source>
        <dbReference type="ARBA" id="ARBA00022842"/>
    </source>
</evidence>
<dbReference type="EMBL" id="CAMXCT010000448">
    <property type="protein sequence ID" value="CAI3978989.1"/>
    <property type="molecule type" value="Genomic_DNA"/>
</dbReference>
<dbReference type="PANTHER" id="PTHR45770">
    <property type="entry name" value="ATP-DEPENDENT 6-PHOSPHOFRUCTOKINASE 1"/>
    <property type="match status" value="1"/>
</dbReference>
<keyword evidence="1" id="KW-0808">Transferase</keyword>
<evidence type="ECO:0000313" key="9">
    <source>
        <dbReference type="Proteomes" id="UP001152797"/>
    </source>
</evidence>
<accession>A0A9P1BT58</accession>
<dbReference type="InterPro" id="IPR001763">
    <property type="entry name" value="Rhodanese-like_dom"/>
</dbReference>
<evidence type="ECO:0000313" key="8">
    <source>
        <dbReference type="EMBL" id="CAL4766301.1"/>
    </source>
</evidence>
<dbReference type="OrthoDB" id="537915at2759"/>
<evidence type="ECO:0000259" key="5">
    <source>
        <dbReference type="PROSITE" id="PS50206"/>
    </source>
</evidence>
<keyword evidence="9" id="KW-1185">Reference proteome</keyword>
<evidence type="ECO:0000256" key="2">
    <source>
        <dbReference type="ARBA" id="ARBA00022723"/>
    </source>
</evidence>
<dbReference type="GO" id="GO:0046872">
    <property type="term" value="F:metal ion binding"/>
    <property type="evidence" value="ECO:0007669"/>
    <property type="project" value="UniProtKB-KW"/>
</dbReference>
<dbReference type="InterPro" id="IPR000023">
    <property type="entry name" value="Phosphofructokinase_dom"/>
</dbReference>
<keyword evidence="2" id="KW-0479">Metal-binding</keyword>
<protein>
    <submittedName>
        <fullName evidence="8">ATP-dependent 6-phosphofructokinase 4, chloroplastic (ATP-PFK 4) (Phosphofructokinase 4) (Phosphohexokinase 4)</fullName>
    </submittedName>
</protein>
<evidence type="ECO:0000313" key="6">
    <source>
        <dbReference type="EMBL" id="CAI3978989.1"/>
    </source>
</evidence>
<organism evidence="6">
    <name type="scientific">Cladocopium goreaui</name>
    <dbReference type="NCBI Taxonomy" id="2562237"/>
    <lineage>
        <taxon>Eukaryota</taxon>
        <taxon>Sar</taxon>
        <taxon>Alveolata</taxon>
        <taxon>Dinophyceae</taxon>
        <taxon>Suessiales</taxon>
        <taxon>Symbiodiniaceae</taxon>
        <taxon>Cladocopium</taxon>
    </lineage>
</organism>
<dbReference type="Proteomes" id="UP001152797">
    <property type="component" value="Unassembled WGS sequence"/>
</dbReference>
<dbReference type="AlphaFoldDB" id="A0A9P1BT58"/>
<dbReference type="Gene3D" id="3.40.50.450">
    <property type="match status" value="1"/>
</dbReference>
<keyword evidence="4" id="KW-0460">Magnesium</keyword>
<dbReference type="InterPro" id="IPR050929">
    <property type="entry name" value="PFKA"/>
</dbReference>
<dbReference type="EMBL" id="CAMXCT030000448">
    <property type="protein sequence ID" value="CAL4766301.1"/>
    <property type="molecule type" value="Genomic_DNA"/>
</dbReference>
<dbReference type="Pfam" id="PF00365">
    <property type="entry name" value="PFK"/>
    <property type="match status" value="1"/>
</dbReference>
<gene>
    <name evidence="6" type="ORF">C1SCF055_LOCUS6977</name>
</gene>
<dbReference type="GO" id="GO:0003872">
    <property type="term" value="F:6-phosphofructokinase activity"/>
    <property type="evidence" value="ECO:0007669"/>
    <property type="project" value="InterPro"/>
</dbReference>
<dbReference type="InterPro" id="IPR035966">
    <property type="entry name" value="PKF_sf"/>
</dbReference>
<dbReference type="EMBL" id="CAMXCT020000448">
    <property type="protein sequence ID" value="CAL1132364.1"/>
    <property type="molecule type" value="Genomic_DNA"/>
</dbReference>
<feature type="domain" description="Rhodanese" evidence="5">
    <location>
        <begin position="48"/>
        <end position="76"/>
    </location>
</feature>
<name>A0A9P1BT58_9DINO</name>
<reference evidence="7" key="2">
    <citation type="submission" date="2024-04" db="EMBL/GenBank/DDBJ databases">
        <authorList>
            <person name="Chen Y."/>
            <person name="Shah S."/>
            <person name="Dougan E. K."/>
            <person name="Thang M."/>
            <person name="Chan C."/>
        </authorList>
    </citation>
    <scope>NUCLEOTIDE SEQUENCE [LARGE SCALE GENOMIC DNA]</scope>
</reference>
<evidence type="ECO:0000256" key="1">
    <source>
        <dbReference type="ARBA" id="ARBA00022679"/>
    </source>
</evidence>
<evidence type="ECO:0000256" key="3">
    <source>
        <dbReference type="ARBA" id="ARBA00022777"/>
    </source>
</evidence>
<proteinExistence type="predicted"/>
<dbReference type="PROSITE" id="PS50206">
    <property type="entry name" value="RHODANESE_3"/>
    <property type="match status" value="1"/>
</dbReference>
<reference evidence="6" key="1">
    <citation type="submission" date="2022-10" db="EMBL/GenBank/DDBJ databases">
        <authorList>
            <person name="Chen Y."/>
            <person name="Dougan E. K."/>
            <person name="Chan C."/>
            <person name="Rhodes N."/>
            <person name="Thang M."/>
        </authorList>
    </citation>
    <scope>NUCLEOTIDE SEQUENCE</scope>
</reference>
<keyword evidence="3" id="KW-0418">Kinase</keyword>
<evidence type="ECO:0000313" key="7">
    <source>
        <dbReference type="EMBL" id="CAL1132364.1"/>
    </source>
</evidence>
<comment type="caution">
    <text evidence="6">The sequence shown here is derived from an EMBL/GenBank/DDBJ whole genome shotgun (WGS) entry which is preliminary data.</text>
</comment>
<dbReference type="SUPFAM" id="SSF53784">
    <property type="entry name" value="Phosphofructokinase"/>
    <property type="match status" value="1"/>
</dbReference>